<dbReference type="InterPro" id="IPR049450">
    <property type="entry name" value="ACOT8-like_C"/>
</dbReference>
<reference evidence="3 4" key="1">
    <citation type="submission" date="2019-06" db="EMBL/GenBank/DDBJ databases">
        <title>Sequencing the genomes of 1000 actinobacteria strains.</title>
        <authorList>
            <person name="Klenk H.-P."/>
        </authorList>
    </citation>
    <scope>NUCLEOTIDE SEQUENCE [LARGE SCALE GENOMIC DNA]</scope>
    <source>
        <strain evidence="3 4">DSM 46699</strain>
    </source>
</reference>
<comment type="caution">
    <text evidence="3">The sequence shown here is derived from an EMBL/GenBank/DDBJ whole genome shotgun (WGS) entry which is preliminary data.</text>
</comment>
<evidence type="ECO:0000313" key="3">
    <source>
        <dbReference type="EMBL" id="TWF94272.1"/>
    </source>
</evidence>
<name>A0A561U4I3_9PSEU</name>
<dbReference type="Proteomes" id="UP000316184">
    <property type="component" value="Unassembled WGS sequence"/>
</dbReference>
<keyword evidence="4" id="KW-1185">Reference proteome</keyword>
<dbReference type="Pfam" id="PF13622">
    <property type="entry name" value="4HBT_3"/>
    <property type="match status" value="1"/>
</dbReference>
<organism evidence="3 4">
    <name type="scientific">Saccharopolyspora dendranthemae</name>
    <dbReference type="NCBI Taxonomy" id="1181886"/>
    <lineage>
        <taxon>Bacteria</taxon>
        <taxon>Bacillati</taxon>
        <taxon>Actinomycetota</taxon>
        <taxon>Actinomycetes</taxon>
        <taxon>Pseudonocardiales</taxon>
        <taxon>Pseudonocardiaceae</taxon>
        <taxon>Saccharopolyspora</taxon>
    </lineage>
</organism>
<dbReference type="InterPro" id="IPR029069">
    <property type="entry name" value="HotDog_dom_sf"/>
</dbReference>
<evidence type="ECO:0000313" key="4">
    <source>
        <dbReference type="Proteomes" id="UP000316184"/>
    </source>
</evidence>
<dbReference type="RefSeq" id="WP_145742515.1">
    <property type="nucleotide sequence ID" value="NZ_VIWX01000004.1"/>
</dbReference>
<dbReference type="Pfam" id="PF20789">
    <property type="entry name" value="4HBT_3C"/>
    <property type="match status" value="1"/>
</dbReference>
<dbReference type="EMBL" id="VIWX01000004">
    <property type="protein sequence ID" value="TWF94272.1"/>
    <property type="molecule type" value="Genomic_DNA"/>
</dbReference>
<dbReference type="AlphaFoldDB" id="A0A561U4I3"/>
<dbReference type="OrthoDB" id="1413770at2"/>
<dbReference type="Gene3D" id="2.40.160.210">
    <property type="entry name" value="Acyl-CoA thioesterase, double hotdog domain"/>
    <property type="match status" value="1"/>
</dbReference>
<evidence type="ECO:0000259" key="2">
    <source>
        <dbReference type="Pfam" id="PF20789"/>
    </source>
</evidence>
<dbReference type="InterPro" id="IPR049449">
    <property type="entry name" value="TesB_ACOT8-like_N"/>
</dbReference>
<feature type="domain" description="Acyl-CoA thioesterase-like N-terminal HotDog" evidence="1">
    <location>
        <begin position="29"/>
        <end position="112"/>
    </location>
</feature>
<accession>A0A561U4I3</accession>
<dbReference type="InterPro" id="IPR042171">
    <property type="entry name" value="Acyl-CoA_hotdog"/>
</dbReference>
<feature type="domain" description="Acyl-CoA thioesterase-like C-terminal" evidence="2">
    <location>
        <begin position="132"/>
        <end position="262"/>
    </location>
</feature>
<sequence>MVETVEPRPGYFERIGEGRYKPTAHVGGAWRTDEQHFSPLGGLIVHAIEQARAAAGRPDLLLSRISFDILGQIGLEDFDIRVETVRPGKTIELTEATVVIGGRAVVRARAWLLAAVDTDVVAGGGPASLTPPEKVQPWAMDSVWSGGFIESLHTRVIGEPLPGRTTAWVRTGHDLVAGEQVSSLATFVALIDTANGIAVRQEPTEWMFPNVDLTIHLHRQPEGEWTGLDTSVTFGATGQGLTTTDLHDVAGPVGRAEQILTVRPLTS</sequence>
<proteinExistence type="predicted"/>
<gene>
    <name evidence="3" type="ORF">FHU35_14559</name>
</gene>
<protein>
    <submittedName>
        <fullName evidence="3">Thioesterase superfamily protein</fullName>
    </submittedName>
</protein>
<evidence type="ECO:0000259" key="1">
    <source>
        <dbReference type="Pfam" id="PF13622"/>
    </source>
</evidence>
<dbReference type="SUPFAM" id="SSF54637">
    <property type="entry name" value="Thioesterase/thiol ester dehydrase-isomerase"/>
    <property type="match status" value="1"/>
</dbReference>